<dbReference type="KEGG" id="crz:D1345_10505"/>
<organism evidence="1 2">
    <name type="scientific">Chromobacterium rhizoryzae</name>
    <dbReference type="NCBI Taxonomy" id="1778675"/>
    <lineage>
        <taxon>Bacteria</taxon>
        <taxon>Pseudomonadati</taxon>
        <taxon>Pseudomonadota</taxon>
        <taxon>Betaproteobacteria</taxon>
        <taxon>Neisseriales</taxon>
        <taxon>Chromobacteriaceae</taxon>
        <taxon>Chromobacterium</taxon>
    </lineage>
</organism>
<evidence type="ECO:0000313" key="1">
    <source>
        <dbReference type="EMBL" id="AXT46592.1"/>
    </source>
</evidence>
<dbReference type="RefSeq" id="WP_019102486.1">
    <property type="nucleotide sequence ID" value="NZ_CP031968.1"/>
</dbReference>
<keyword evidence="2" id="KW-1185">Reference proteome</keyword>
<proteinExistence type="predicted"/>
<dbReference type="Proteomes" id="UP000259465">
    <property type="component" value="Chromosome"/>
</dbReference>
<reference evidence="1 2" key="1">
    <citation type="submission" date="2018-08" db="EMBL/GenBank/DDBJ databases">
        <title>Complete genome sequence of JP2-74.</title>
        <authorList>
            <person name="Wu L."/>
        </authorList>
    </citation>
    <scope>NUCLEOTIDE SEQUENCE [LARGE SCALE GENOMIC DNA]</scope>
    <source>
        <strain evidence="1 2">JP2-74</strain>
    </source>
</reference>
<protein>
    <submittedName>
        <fullName evidence="1">Uncharacterized protein</fullName>
    </submittedName>
</protein>
<name>A0AAD0RQ07_9NEIS</name>
<evidence type="ECO:0000313" key="2">
    <source>
        <dbReference type="Proteomes" id="UP000259465"/>
    </source>
</evidence>
<dbReference type="AlphaFoldDB" id="A0AAD0RQ07"/>
<sequence length="190" mass="21126">MNAQHFQSPTDTLIAWAKQQMAETKQPLTKFSEALTDNYLAMTPEARRTCPLDEIPLDGSTDEFYAIKAKNALAVERWIKRAIKIPMEILDAWVATLEGKYRDGCLADLLKVHGMLAVANDTTADAATLGATMRSTADLFVHLAEIIADGKVDHNDREQIKHARQAMRQISGQLAGWELEFAKVDTIEGK</sequence>
<gene>
    <name evidence="1" type="ORF">D1345_10505</name>
</gene>
<dbReference type="EMBL" id="CP031968">
    <property type="protein sequence ID" value="AXT46592.1"/>
    <property type="molecule type" value="Genomic_DNA"/>
</dbReference>
<accession>A0AAD0RQ07</accession>